<comment type="caution">
    <text evidence="2">The sequence shown here is derived from an EMBL/GenBank/DDBJ whole genome shotgun (WGS) entry which is preliminary data.</text>
</comment>
<dbReference type="EMBL" id="WNKQ01000002">
    <property type="protein sequence ID" value="KAF5853123.1"/>
    <property type="molecule type" value="Genomic_DNA"/>
</dbReference>
<gene>
    <name evidence="2" type="ORF">GGP41_001697</name>
</gene>
<reference evidence="2" key="1">
    <citation type="submission" date="2019-11" db="EMBL/GenBank/DDBJ databases">
        <title>Bipolaris sorokiniana Genome sequencing.</title>
        <authorList>
            <person name="Wang H."/>
        </authorList>
    </citation>
    <scope>NUCLEOTIDE SEQUENCE</scope>
</reference>
<feature type="compositionally biased region" description="Basic residues" evidence="1">
    <location>
        <begin position="272"/>
        <end position="286"/>
    </location>
</feature>
<evidence type="ECO:0000313" key="2">
    <source>
        <dbReference type="EMBL" id="KAF5853123.1"/>
    </source>
</evidence>
<protein>
    <submittedName>
        <fullName evidence="2">Uncharacterized protein</fullName>
    </submittedName>
</protein>
<dbReference type="AlphaFoldDB" id="A0A8H5ZSN6"/>
<dbReference type="Proteomes" id="UP000624244">
    <property type="component" value="Unassembled WGS sequence"/>
</dbReference>
<feature type="region of interest" description="Disordered" evidence="1">
    <location>
        <begin position="272"/>
        <end position="295"/>
    </location>
</feature>
<sequence>MCRIQLHCPSTSKTLDNFVIGAYQKPEQVLQGVRLALDLKFAALYTTDAKPISDPSKMLQDDERVLVAASATETMLPDAVYGYAMYAGEEGEDVDIDVDGYGMDWQDLTDREKAAHILSLVESKPPTRNKLRITRECGAVREELAAINQQELDTATAPTTEHETVIQERWDTTLDAFIKQIAKHAPTPATKSHITSSSLSSSTISALSVLSSMTLGQARLAGEVLCEAVAMRLEKDQDETKDPVPREDDVKNAVEIVFERAGVIPAKLTKVKGGKAKDRKRAKGRGKTVGGNASL</sequence>
<evidence type="ECO:0000313" key="3">
    <source>
        <dbReference type="Proteomes" id="UP000624244"/>
    </source>
</evidence>
<organism evidence="2 3">
    <name type="scientific">Cochliobolus sativus</name>
    <name type="common">Common root rot and spot blotch fungus</name>
    <name type="synonym">Bipolaris sorokiniana</name>
    <dbReference type="NCBI Taxonomy" id="45130"/>
    <lineage>
        <taxon>Eukaryota</taxon>
        <taxon>Fungi</taxon>
        <taxon>Dikarya</taxon>
        <taxon>Ascomycota</taxon>
        <taxon>Pezizomycotina</taxon>
        <taxon>Dothideomycetes</taxon>
        <taxon>Pleosporomycetidae</taxon>
        <taxon>Pleosporales</taxon>
        <taxon>Pleosporineae</taxon>
        <taxon>Pleosporaceae</taxon>
        <taxon>Bipolaris</taxon>
    </lineage>
</organism>
<accession>A0A8H5ZSN6</accession>
<name>A0A8H5ZSN6_COCSA</name>
<proteinExistence type="predicted"/>
<dbReference type="OMA" id="GAYQKPE"/>
<evidence type="ECO:0000256" key="1">
    <source>
        <dbReference type="SAM" id="MobiDB-lite"/>
    </source>
</evidence>